<dbReference type="NCBIfam" id="TIGR00133">
    <property type="entry name" value="gatB"/>
    <property type="match status" value="1"/>
</dbReference>
<comment type="catalytic activity">
    <reaction evidence="9 11">
        <text>L-aspartyl-tRNA(Asn) + L-glutamine + ATP + H2O = L-asparaginyl-tRNA(Asn) + L-glutamate + ADP + phosphate + 2 H(+)</text>
        <dbReference type="Rhea" id="RHEA:14513"/>
        <dbReference type="Rhea" id="RHEA-COMP:9674"/>
        <dbReference type="Rhea" id="RHEA-COMP:9677"/>
        <dbReference type="ChEBI" id="CHEBI:15377"/>
        <dbReference type="ChEBI" id="CHEBI:15378"/>
        <dbReference type="ChEBI" id="CHEBI:29985"/>
        <dbReference type="ChEBI" id="CHEBI:30616"/>
        <dbReference type="ChEBI" id="CHEBI:43474"/>
        <dbReference type="ChEBI" id="CHEBI:58359"/>
        <dbReference type="ChEBI" id="CHEBI:78515"/>
        <dbReference type="ChEBI" id="CHEBI:78516"/>
        <dbReference type="ChEBI" id="CHEBI:456216"/>
    </reaction>
</comment>
<keyword evidence="4 11" id="KW-0436">Ligase</keyword>
<evidence type="ECO:0000256" key="5">
    <source>
        <dbReference type="ARBA" id="ARBA00022741"/>
    </source>
</evidence>
<organism evidence="13 14">
    <name type="scientific">Streptomyces venezuelae</name>
    <dbReference type="NCBI Taxonomy" id="54571"/>
    <lineage>
        <taxon>Bacteria</taxon>
        <taxon>Bacillati</taxon>
        <taxon>Actinomycetota</taxon>
        <taxon>Actinomycetes</taxon>
        <taxon>Kitasatosporales</taxon>
        <taxon>Streptomycetaceae</taxon>
        <taxon>Streptomyces</taxon>
    </lineage>
</organism>
<keyword evidence="5 11" id="KW-0547">Nucleotide-binding</keyword>
<dbReference type="PROSITE" id="PS01234">
    <property type="entry name" value="GATB"/>
    <property type="match status" value="1"/>
</dbReference>
<dbReference type="FunFam" id="1.10.10.410:FF:000002">
    <property type="entry name" value="Aspartyl/glutamyl-tRNA(Asn/Gln) amidotransferase subunit B"/>
    <property type="match status" value="1"/>
</dbReference>
<dbReference type="GO" id="GO:0016740">
    <property type="term" value="F:transferase activity"/>
    <property type="evidence" value="ECO:0007669"/>
    <property type="project" value="UniProtKB-KW"/>
</dbReference>
<dbReference type="NCBIfam" id="NF004012">
    <property type="entry name" value="PRK05477.1-2"/>
    <property type="match status" value="1"/>
</dbReference>
<dbReference type="EC" id="6.3.5.-" evidence="11"/>
<accession>A0A5P2CSF4</accession>
<dbReference type="GO" id="GO:0050567">
    <property type="term" value="F:glutaminyl-tRNA synthase (glutamine-hydrolyzing) activity"/>
    <property type="evidence" value="ECO:0007669"/>
    <property type="project" value="UniProtKB-UniRule"/>
</dbReference>
<dbReference type="SUPFAM" id="SSF89095">
    <property type="entry name" value="GatB/YqeY motif"/>
    <property type="match status" value="1"/>
</dbReference>
<evidence type="ECO:0000256" key="8">
    <source>
        <dbReference type="ARBA" id="ARBA00024799"/>
    </source>
</evidence>
<dbReference type="PANTHER" id="PTHR11659">
    <property type="entry name" value="GLUTAMYL-TRNA GLN AMIDOTRANSFERASE SUBUNIT B MITOCHONDRIAL AND PROKARYOTIC PET112-RELATED"/>
    <property type="match status" value="1"/>
</dbReference>
<dbReference type="GO" id="GO:0070681">
    <property type="term" value="P:glutaminyl-tRNAGln biosynthesis via transamidation"/>
    <property type="evidence" value="ECO:0007669"/>
    <property type="project" value="TreeGrafter"/>
</dbReference>
<dbReference type="SMART" id="SM00845">
    <property type="entry name" value="GatB_Yqey"/>
    <property type="match status" value="1"/>
</dbReference>
<dbReference type="RefSeq" id="WP_150186362.1">
    <property type="nucleotide sequence ID" value="NZ_CP029191.1"/>
</dbReference>
<dbReference type="InterPro" id="IPR017959">
    <property type="entry name" value="Asn/Gln-tRNA_amidoTrfase_suB/E"/>
</dbReference>
<evidence type="ECO:0000256" key="7">
    <source>
        <dbReference type="ARBA" id="ARBA00022917"/>
    </source>
</evidence>
<dbReference type="InterPro" id="IPR023168">
    <property type="entry name" value="GatB_Yqey_C_2"/>
</dbReference>
<feature type="domain" description="Asn/Gln amidotransferase" evidence="12">
    <location>
        <begin position="352"/>
        <end position="499"/>
    </location>
</feature>
<evidence type="ECO:0000256" key="10">
    <source>
        <dbReference type="ARBA" id="ARBA00047913"/>
    </source>
</evidence>
<dbReference type="GO" id="GO:0006412">
    <property type="term" value="P:translation"/>
    <property type="evidence" value="ECO:0007669"/>
    <property type="project" value="UniProtKB-UniRule"/>
</dbReference>
<dbReference type="EMBL" id="CP029191">
    <property type="protein sequence ID" value="QES44001.1"/>
    <property type="molecule type" value="Genomic_DNA"/>
</dbReference>
<comment type="subunit">
    <text evidence="2 11">Heterotrimer of A, B and C subunits.</text>
</comment>
<evidence type="ECO:0000256" key="2">
    <source>
        <dbReference type="ARBA" id="ARBA00011123"/>
    </source>
</evidence>
<gene>
    <name evidence="11" type="primary">gatB</name>
    <name evidence="13" type="ORF">DEJ49_26105</name>
</gene>
<sequence length="504" mass="54591">MTVTSDLVSYEEALATYDPVMGLEVHVELGTKTKMFCGCSTALKQDANSQTCPTCLGLPGALPVVNEIGVESAIKIGLALNCEIAEWCRFARKNYFYPDMPKNFQTSQYDEPIAFNGYLDVQLEDGEIFRVEIERAHMEEDTGKSTHVGGATGRIHGASHSLLDYNRAGIPLIEIVTKPIEGAGERAPEVAKAYVAELRELIKALDVSEARMDKGQMRCDVNLSLRPKGQQEFGTRSETKNVNSLRSVERAARFEIQRHAAVLNSGGTIVQETRHFHEDDGSTTSGRIKDNAEDYRYFPEPDLVPVAPAREWVEKLRAGLPEMPRVRRNRLREEWGISEHDMQSILNAGAVEPIVATIEAGADAGSARKWWMGELARNANESGVALEELPITPAHVARVTALVSAGDLNDKLARQVIEGVLKGEGTPDEVVEKRGLKVVSDEGALTAAVDEAIAGNPGVADKIRGGKVAAAGALVGAVMKATRGQADAARVKELILEKLGVSEG</sequence>
<dbReference type="SUPFAM" id="SSF55931">
    <property type="entry name" value="Glutamine synthetase/guanido kinase"/>
    <property type="match status" value="1"/>
</dbReference>
<evidence type="ECO:0000313" key="13">
    <source>
        <dbReference type="EMBL" id="QES44001.1"/>
    </source>
</evidence>
<dbReference type="InterPro" id="IPR018027">
    <property type="entry name" value="Asn/Gln_amidotransferase"/>
</dbReference>
<dbReference type="PANTHER" id="PTHR11659:SF0">
    <property type="entry name" value="GLUTAMYL-TRNA(GLN) AMIDOTRANSFERASE SUBUNIT B, MITOCHONDRIAL"/>
    <property type="match status" value="1"/>
</dbReference>
<evidence type="ECO:0000256" key="4">
    <source>
        <dbReference type="ARBA" id="ARBA00022598"/>
    </source>
</evidence>
<comment type="similarity">
    <text evidence="1 11">Belongs to the GatB/GatE family. GatB subfamily.</text>
</comment>
<protein>
    <recommendedName>
        <fullName evidence="3 11">Aspartyl/glutamyl-tRNA(Asn/Gln) amidotransferase subunit B</fullName>
        <shortName evidence="11">Asp/Glu-ADT subunit B</shortName>
        <ecNumber evidence="11">6.3.5.-</ecNumber>
    </recommendedName>
</protein>
<evidence type="ECO:0000256" key="9">
    <source>
        <dbReference type="ARBA" id="ARBA00047380"/>
    </source>
</evidence>
<proteinExistence type="inferred from homology"/>
<evidence type="ECO:0000256" key="6">
    <source>
        <dbReference type="ARBA" id="ARBA00022840"/>
    </source>
</evidence>
<evidence type="ECO:0000256" key="1">
    <source>
        <dbReference type="ARBA" id="ARBA00005306"/>
    </source>
</evidence>
<comment type="catalytic activity">
    <reaction evidence="10 11">
        <text>L-glutamyl-tRNA(Gln) + L-glutamine + ATP + H2O = L-glutaminyl-tRNA(Gln) + L-glutamate + ADP + phosphate + H(+)</text>
        <dbReference type="Rhea" id="RHEA:17521"/>
        <dbReference type="Rhea" id="RHEA-COMP:9681"/>
        <dbReference type="Rhea" id="RHEA-COMP:9684"/>
        <dbReference type="ChEBI" id="CHEBI:15377"/>
        <dbReference type="ChEBI" id="CHEBI:15378"/>
        <dbReference type="ChEBI" id="CHEBI:29985"/>
        <dbReference type="ChEBI" id="CHEBI:30616"/>
        <dbReference type="ChEBI" id="CHEBI:43474"/>
        <dbReference type="ChEBI" id="CHEBI:58359"/>
        <dbReference type="ChEBI" id="CHEBI:78520"/>
        <dbReference type="ChEBI" id="CHEBI:78521"/>
        <dbReference type="ChEBI" id="CHEBI:456216"/>
    </reaction>
</comment>
<comment type="function">
    <text evidence="8 11">Allows the formation of correctly charged Asn-tRNA(Asn) or Gln-tRNA(Gln) through the transamidation of misacylated Asp-tRNA(Asn) or Glu-tRNA(Gln) in organisms which lack either or both of asparaginyl-tRNA or glutaminyl-tRNA synthetases. The reaction takes place in the presence of glutamine and ATP through an activated phospho-Asp-tRNA(Asn) or phospho-Glu-tRNA(Gln).</text>
</comment>
<dbReference type="NCBIfam" id="NF004014">
    <property type="entry name" value="PRK05477.1-4"/>
    <property type="match status" value="1"/>
</dbReference>
<evidence type="ECO:0000259" key="12">
    <source>
        <dbReference type="SMART" id="SM00845"/>
    </source>
</evidence>
<dbReference type="InterPro" id="IPR003789">
    <property type="entry name" value="Asn/Gln_tRNA_amidoTrase-B-like"/>
</dbReference>
<dbReference type="AlphaFoldDB" id="A0A5P2CSF4"/>
<dbReference type="Proteomes" id="UP000324015">
    <property type="component" value="Chromosome"/>
</dbReference>
<evidence type="ECO:0000256" key="3">
    <source>
        <dbReference type="ARBA" id="ARBA00016923"/>
    </source>
</evidence>
<dbReference type="NCBIfam" id="NF004013">
    <property type="entry name" value="PRK05477.1-3"/>
    <property type="match status" value="1"/>
</dbReference>
<dbReference type="InterPro" id="IPR017958">
    <property type="entry name" value="Gln-tRNA_amidoTrfase_suB_CS"/>
</dbReference>
<keyword evidence="13" id="KW-0808">Transferase</keyword>
<name>A0A5P2CSF4_STRVZ</name>
<dbReference type="InterPro" id="IPR006075">
    <property type="entry name" value="Asn/Gln-tRNA_Trfase_suB/E_cat"/>
</dbReference>
<dbReference type="Gene3D" id="1.10.10.410">
    <property type="match status" value="1"/>
</dbReference>
<evidence type="ECO:0000256" key="11">
    <source>
        <dbReference type="HAMAP-Rule" id="MF_00121"/>
    </source>
</evidence>
<dbReference type="HAMAP" id="MF_00121">
    <property type="entry name" value="GatB"/>
    <property type="match status" value="1"/>
</dbReference>
<reference evidence="13 14" key="1">
    <citation type="submission" date="2018-05" db="EMBL/GenBank/DDBJ databases">
        <title>Streptomyces venezuelae.</title>
        <authorList>
            <person name="Kim W."/>
            <person name="Lee N."/>
            <person name="Cho B.-K."/>
        </authorList>
    </citation>
    <scope>NUCLEOTIDE SEQUENCE [LARGE SCALE GENOMIC DNA]</scope>
    <source>
        <strain evidence="13 14">ATCC 14585</strain>
    </source>
</reference>
<keyword evidence="7 11" id="KW-0648">Protein biosynthesis</keyword>
<dbReference type="InterPro" id="IPR004413">
    <property type="entry name" value="GatB"/>
</dbReference>
<dbReference type="GO" id="GO:0005524">
    <property type="term" value="F:ATP binding"/>
    <property type="evidence" value="ECO:0007669"/>
    <property type="project" value="UniProtKB-KW"/>
</dbReference>
<dbReference type="InterPro" id="IPR014746">
    <property type="entry name" value="Gln_synth/guanido_kin_cat_dom"/>
</dbReference>
<evidence type="ECO:0000313" key="14">
    <source>
        <dbReference type="Proteomes" id="UP000324015"/>
    </source>
</evidence>
<dbReference type="Pfam" id="PF02637">
    <property type="entry name" value="GatB_Yqey"/>
    <property type="match status" value="1"/>
</dbReference>
<dbReference type="Pfam" id="PF02934">
    <property type="entry name" value="GatB_N"/>
    <property type="match status" value="1"/>
</dbReference>
<keyword evidence="6 11" id="KW-0067">ATP-binding</keyword>